<dbReference type="AlphaFoldDB" id="A0A2K3KT85"/>
<dbReference type="Proteomes" id="UP000236291">
    <property type="component" value="Unassembled WGS sequence"/>
</dbReference>
<evidence type="ECO:0000313" key="1">
    <source>
        <dbReference type="EMBL" id="PNX69502.1"/>
    </source>
</evidence>
<accession>A0A2K3KT85</accession>
<comment type="caution">
    <text evidence="1">The sequence shown here is derived from an EMBL/GenBank/DDBJ whole genome shotgun (WGS) entry which is preliminary data.</text>
</comment>
<protein>
    <submittedName>
        <fullName evidence="1">Uncharacterized protein</fullName>
    </submittedName>
</protein>
<name>A0A2K3KT85_TRIPR</name>
<reference evidence="1 2" key="1">
    <citation type="journal article" date="2014" name="Am. J. Bot.">
        <title>Genome assembly and annotation for red clover (Trifolium pratense; Fabaceae).</title>
        <authorList>
            <person name="Istvanek J."/>
            <person name="Jaros M."/>
            <person name="Krenek A."/>
            <person name="Repkova J."/>
        </authorList>
    </citation>
    <scope>NUCLEOTIDE SEQUENCE [LARGE SCALE GENOMIC DNA]</scope>
    <source>
        <strain evidence="2">cv. Tatra</strain>
        <tissue evidence="1">Young leaves</tissue>
    </source>
</reference>
<reference evidence="1 2" key="2">
    <citation type="journal article" date="2017" name="Front. Plant Sci.">
        <title>Gene Classification and Mining of Molecular Markers Useful in Red Clover (Trifolium pratense) Breeding.</title>
        <authorList>
            <person name="Istvanek J."/>
            <person name="Dluhosova J."/>
            <person name="Dluhos P."/>
            <person name="Patkova L."/>
            <person name="Nedelnik J."/>
            <person name="Repkova J."/>
        </authorList>
    </citation>
    <scope>NUCLEOTIDE SEQUENCE [LARGE SCALE GENOMIC DNA]</scope>
    <source>
        <strain evidence="2">cv. Tatra</strain>
        <tissue evidence="1">Young leaves</tissue>
    </source>
</reference>
<dbReference type="EMBL" id="ASHM01250870">
    <property type="protein sequence ID" value="PNX69502.1"/>
    <property type="molecule type" value="Genomic_DNA"/>
</dbReference>
<feature type="non-terminal residue" evidence="1">
    <location>
        <position position="1"/>
    </location>
</feature>
<sequence length="27" mass="2990">RPAALRHPDLHPAVIVFKHPDLAYAAN</sequence>
<gene>
    <name evidence="1" type="ORF">L195_g064464</name>
</gene>
<evidence type="ECO:0000313" key="2">
    <source>
        <dbReference type="Proteomes" id="UP000236291"/>
    </source>
</evidence>
<proteinExistence type="predicted"/>
<organism evidence="1 2">
    <name type="scientific">Trifolium pratense</name>
    <name type="common">Red clover</name>
    <dbReference type="NCBI Taxonomy" id="57577"/>
    <lineage>
        <taxon>Eukaryota</taxon>
        <taxon>Viridiplantae</taxon>
        <taxon>Streptophyta</taxon>
        <taxon>Embryophyta</taxon>
        <taxon>Tracheophyta</taxon>
        <taxon>Spermatophyta</taxon>
        <taxon>Magnoliopsida</taxon>
        <taxon>eudicotyledons</taxon>
        <taxon>Gunneridae</taxon>
        <taxon>Pentapetalae</taxon>
        <taxon>rosids</taxon>
        <taxon>fabids</taxon>
        <taxon>Fabales</taxon>
        <taxon>Fabaceae</taxon>
        <taxon>Papilionoideae</taxon>
        <taxon>50 kb inversion clade</taxon>
        <taxon>NPAAA clade</taxon>
        <taxon>Hologalegina</taxon>
        <taxon>IRL clade</taxon>
        <taxon>Trifolieae</taxon>
        <taxon>Trifolium</taxon>
    </lineage>
</organism>